<reference evidence="1 2" key="1">
    <citation type="submission" date="2019-10" db="EMBL/GenBank/DDBJ databases">
        <title>Draft Genome Sequence of the Caffeine Degrading Methylotroph Methylorubrum populi PINKEL.</title>
        <authorList>
            <person name="Dawson S.C."/>
            <person name="Zhang X."/>
            <person name="Wright M.E."/>
            <person name="Sharma G."/>
            <person name="Langner J.T."/>
            <person name="Ditty J.L."/>
            <person name="Subuyuj G.A."/>
        </authorList>
    </citation>
    <scope>NUCLEOTIDE SEQUENCE [LARGE SCALE GENOMIC DNA]</scope>
    <source>
        <strain evidence="1 2">Pinkel</strain>
    </source>
</reference>
<organism evidence="1 2">
    <name type="scientific">Methylorubrum populi</name>
    <dbReference type="NCBI Taxonomy" id="223967"/>
    <lineage>
        <taxon>Bacteria</taxon>
        <taxon>Pseudomonadati</taxon>
        <taxon>Pseudomonadota</taxon>
        <taxon>Alphaproteobacteria</taxon>
        <taxon>Hyphomicrobiales</taxon>
        <taxon>Methylobacteriaceae</taxon>
        <taxon>Methylorubrum</taxon>
    </lineage>
</organism>
<dbReference type="Proteomes" id="UP000469949">
    <property type="component" value="Unassembled WGS sequence"/>
</dbReference>
<gene>
    <name evidence="1" type="ORF">F8B43_2876</name>
</gene>
<dbReference type="EMBL" id="WEKV01000010">
    <property type="protein sequence ID" value="KAB7784843.1"/>
    <property type="molecule type" value="Genomic_DNA"/>
</dbReference>
<proteinExistence type="predicted"/>
<dbReference type="PROSITE" id="PS51257">
    <property type="entry name" value="PROKAR_LIPOPROTEIN"/>
    <property type="match status" value="1"/>
</dbReference>
<sequence>MLRSDAMSLIDNEQTKLLATALNTAATSCFTVGIATPVAGYLYNVGGLQASLSPWVVLVGLLIWSGAAMSLHLTARQVLRRLQS</sequence>
<evidence type="ECO:0000313" key="2">
    <source>
        <dbReference type="Proteomes" id="UP000469949"/>
    </source>
</evidence>
<evidence type="ECO:0000313" key="1">
    <source>
        <dbReference type="EMBL" id="KAB7784843.1"/>
    </source>
</evidence>
<comment type="caution">
    <text evidence="1">The sequence shown here is derived from an EMBL/GenBank/DDBJ whole genome shotgun (WGS) entry which is preliminary data.</text>
</comment>
<name>A0A514KQN9_9HYPH</name>
<protein>
    <submittedName>
        <fullName evidence="1">Uncharacterized protein</fullName>
    </submittedName>
</protein>
<accession>A0A514KQN9</accession>
<dbReference type="AlphaFoldDB" id="A0A514KQN9"/>